<reference evidence="8 9" key="1">
    <citation type="submission" date="2013-11" db="EMBL/GenBank/DDBJ databases">
        <title>The Genome Sequence of Plasmodium yoelii 17X.</title>
        <authorList>
            <consortium name="The Broad Institute Genomics Platform"/>
            <consortium name="The Broad Institute Genome Sequencing Center for Infectious Disease"/>
            <person name="Neafsey D."/>
            <person name="Adams J."/>
            <person name="Walker B."/>
            <person name="Young S.K."/>
            <person name="Zeng Q."/>
            <person name="Gargeya S."/>
            <person name="Fitzgerald M."/>
            <person name="Haas B."/>
            <person name="Abouelleil A."/>
            <person name="Alvarado L."/>
            <person name="Chapman S.B."/>
            <person name="Gainer-Dewar J."/>
            <person name="Goldberg J."/>
            <person name="Griggs A."/>
            <person name="Gujja S."/>
            <person name="Hansen M."/>
            <person name="Howarth C."/>
            <person name="Imamovic A."/>
            <person name="Ireland A."/>
            <person name="Larimer J."/>
            <person name="McCowan C."/>
            <person name="Murphy C."/>
            <person name="Pearson M."/>
            <person name="Poon T.W."/>
            <person name="Priest M."/>
            <person name="Roberts A."/>
            <person name="Saif S."/>
            <person name="Shea T."/>
            <person name="Sykes S."/>
            <person name="Wortman J."/>
            <person name="Nusbaum C."/>
            <person name="Birren B."/>
        </authorList>
    </citation>
    <scope>NUCLEOTIDE SEQUENCE [LARGE SCALE GENOMIC DNA]</scope>
    <source>
        <strain evidence="8 9">17X</strain>
    </source>
</reference>
<dbReference type="InterPro" id="IPR029060">
    <property type="entry name" value="PIN-like_dom_sf"/>
</dbReference>
<dbReference type="GO" id="GO:0006364">
    <property type="term" value="P:rRNA processing"/>
    <property type="evidence" value="ECO:0007669"/>
    <property type="project" value="UniProtKB-KW"/>
</dbReference>
<dbReference type="PANTHER" id="PTHR12416">
    <property type="entry name" value="RRNA-PROCESSING PROTEIN UTP23 HOMOLOG"/>
    <property type="match status" value="1"/>
</dbReference>
<keyword evidence="3" id="KW-0698">rRNA processing</keyword>
<organism evidence="8 9">
    <name type="scientific">Plasmodium yoelii 17X</name>
    <dbReference type="NCBI Taxonomy" id="1323249"/>
    <lineage>
        <taxon>Eukaryota</taxon>
        <taxon>Sar</taxon>
        <taxon>Alveolata</taxon>
        <taxon>Apicomplexa</taxon>
        <taxon>Aconoidasida</taxon>
        <taxon>Haemosporida</taxon>
        <taxon>Plasmodiidae</taxon>
        <taxon>Plasmodium</taxon>
        <taxon>Plasmodium (Vinckeia)</taxon>
    </lineage>
</organism>
<evidence type="ECO:0000313" key="9">
    <source>
        <dbReference type="Proteomes" id="UP000018538"/>
    </source>
</evidence>
<keyword evidence="6" id="KW-0812">Transmembrane</keyword>
<dbReference type="AlphaFoldDB" id="V7PAV8"/>
<comment type="similarity">
    <text evidence="5">Belongs to the UTP23/FCF1 family. FCF1 subfamily.</text>
</comment>
<keyword evidence="6" id="KW-0472">Membrane</keyword>
<dbReference type="CDD" id="cd09864">
    <property type="entry name" value="PIN_Fcf1-like"/>
    <property type="match status" value="1"/>
</dbReference>
<proteinExistence type="inferred from homology"/>
<dbReference type="SMART" id="SM00670">
    <property type="entry name" value="PINc"/>
    <property type="match status" value="1"/>
</dbReference>
<keyword evidence="4" id="KW-0539">Nucleus</keyword>
<dbReference type="InterPro" id="IPR037503">
    <property type="entry name" value="Fcf1_PIN"/>
</dbReference>
<evidence type="ECO:0000256" key="2">
    <source>
        <dbReference type="ARBA" id="ARBA00022517"/>
    </source>
</evidence>
<evidence type="ECO:0000259" key="7">
    <source>
        <dbReference type="SMART" id="SM00670"/>
    </source>
</evidence>
<evidence type="ECO:0000256" key="6">
    <source>
        <dbReference type="SAM" id="Phobius"/>
    </source>
</evidence>
<dbReference type="Pfam" id="PF04900">
    <property type="entry name" value="Fcf1"/>
    <property type="match status" value="1"/>
</dbReference>
<comment type="subcellular location">
    <subcellularLocation>
        <location evidence="1">Nucleus</location>
        <location evidence="1">Nucleolus</location>
    </subcellularLocation>
</comment>
<keyword evidence="9" id="KW-1185">Reference proteome</keyword>
<keyword evidence="2" id="KW-0690">Ribosome biogenesis</keyword>
<dbReference type="OrthoDB" id="76105at2759"/>
<accession>V7PAV8</accession>
<dbReference type="GO" id="GO:0032040">
    <property type="term" value="C:small-subunit processome"/>
    <property type="evidence" value="ECO:0007669"/>
    <property type="project" value="InterPro"/>
</dbReference>
<protein>
    <recommendedName>
        <fullName evidence="7">PIN domain-containing protein</fullName>
    </recommendedName>
</protein>
<dbReference type="Gene3D" id="3.40.50.1010">
    <property type="entry name" value="5'-nuclease"/>
    <property type="match status" value="1"/>
</dbReference>
<dbReference type="SUPFAM" id="SSF88723">
    <property type="entry name" value="PIN domain-like"/>
    <property type="match status" value="1"/>
</dbReference>
<name>V7PAV8_PLAYE</name>
<sequence>MVGKTRKLILLLNMHIIYLWNYIFMDIFIYGHYIFMYIFIYDMTIIYSIVCSMHIYSCIFFFCPFQGKFKKTQKVLKLKRVINPNDNRLKKTNDKVIKKNDKKNEGKVKQIVPIDSNLFFNYNENLCPPYNIILDTNFINSSIQYKIDIIKGCSELLLAKCNIYVTDCVVAEMEKLGQRYSLALKLLKDPRYNRLTCTHKGTYADDCIVNRVTESRCYIIATNDRDLKIRLRKIPGVPILYAKNFKYKIERLPDNIMI</sequence>
<feature type="domain" description="PIN" evidence="7">
    <location>
        <begin position="130"/>
        <end position="229"/>
    </location>
</feature>
<gene>
    <name evidence="8" type="ORF">YYC_05395</name>
</gene>
<evidence type="ECO:0000256" key="1">
    <source>
        <dbReference type="ARBA" id="ARBA00004604"/>
    </source>
</evidence>
<evidence type="ECO:0000256" key="5">
    <source>
        <dbReference type="ARBA" id="ARBA00024026"/>
    </source>
</evidence>
<feature type="transmembrane region" description="Helical" evidence="6">
    <location>
        <begin position="45"/>
        <end position="65"/>
    </location>
</feature>
<dbReference type="FunFam" id="3.40.50.1010:FF:000039">
    <property type="entry name" value="rRNA-processing protein FCF1 family protein"/>
    <property type="match status" value="1"/>
</dbReference>
<dbReference type="InterPro" id="IPR002716">
    <property type="entry name" value="PIN_dom"/>
</dbReference>
<evidence type="ECO:0000256" key="4">
    <source>
        <dbReference type="ARBA" id="ARBA00023242"/>
    </source>
</evidence>
<dbReference type="EMBL" id="KI635815">
    <property type="protein sequence ID" value="ETB56544.1"/>
    <property type="molecule type" value="Genomic_DNA"/>
</dbReference>
<keyword evidence="6" id="KW-1133">Transmembrane helix</keyword>
<evidence type="ECO:0000313" key="8">
    <source>
        <dbReference type="EMBL" id="ETB56544.1"/>
    </source>
</evidence>
<feature type="transmembrane region" description="Helical" evidence="6">
    <location>
        <begin position="16"/>
        <end position="39"/>
    </location>
</feature>
<evidence type="ECO:0000256" key="3">
    <source>
        <dbReference type="ARBA" id="ARBA00022552"/>
    </source>
</evidence>
<dbReference type="Proteomes" id="UP000018538">
    <property type="component" value="Unassembled WGS sequence"/>
</dbReference>
<dbReference type="InterPro" id="IPR006984">
    <property type="entry name" value="Fcf1/UTP23"/>
</dbReference>